<evidence type="ECO:0000313" key="14">
    <source>
        <dbReference type="Proteomes" id="UP000323521"/>
    </source>
</evidence>
<keyword evidence="9 10" id="KW-0472">Membrane</keyword>
<dbReference type="InterPro" id="IPR027417">
    <property type="entry name" value="P-loop_NTPase"/>
</dbReference>
<keyword evidence="7" id="KW-0067">ATP-binding</keyword>
<dbReference type="AlphaFoldDB" id="A0A3G1KNA5"/>
<evidence type="ECO:0000256" key="6">
    <source>
        <dbReference type="ARBA" id="ARBA00022807"/>
    </source>
</evidence>
<dbReference type="SUPFAM" id="SSF52540">
    <property type="entry name" value="P-loop containing nucleoside triphosphate hydrolases"/>
    <property type="match status" value="1"/>
</dbReference>
<dbReference type="GO" id="GO:0140359">
    <property type="term" value="F:ABC-type transporter activity"/>
    <property type="evidence" value="ECO:0007669"/>
    <property type="project" value="InterPro"/>
</dbReference>
<evidence type="ECO:0000256" key="7">
    <source>
        <dbReference type="ARBA" id="ARBA00022840"/>
    </source>
</evidence>
<dbReference type="InterPro" id="IPR036640">
    <property type="entry name" value="ABC1_TM_sf"/>
</dbReference>
<keyword evidence="5" id="KW-0547">Nucleotide-binding</keyword>
<keyword evidence="6" id="KW-0378">Hydrolase</keyword>
<evidence type="ECO:0000259" key="11">
    <source>
        <dbReference type="PROSITE" id="PS50893"/>
    </source>
</evidence>
<dbReference type="SUPFAM" id="SSF90123">
    <property type="entry name" value="ABC transporter transmembrane region"/>
    <property type="match status" value="1"/>
</dbReference>
<feature type="transmembrane region" description="Helical" evidence="10">
    <location>
        <begin position="433"/>
        <end position="457"/>
    </location>
</feature>
<feature type="transmembrane region" description="Helical" evidence="10">
    <location>
        <begin position="290"/>
        <end position="310"/>
    </location>
</feature>
<dbReference type="GO" id="GO:0016887">
    <property type="term" value="F:ATP hydrolysis activity"/>
    <property type="evidence" value="ECO:0007669"/>
    <property type="project" value="InterPro"/>
</dbReference>
<dbReference type="InterPro" id="IPR017871">
    <property type="entry name" value="ABC_transporter-like_CS"/>
</dbReference>
<dbReference type="GO" id="GO:0005524">
    <property type="term" value="F:ATP binding"/>
    <property type="evidence" value="ECO:0007669"/>
    <property type="project" value="UniProtKB-KW"/>
</dbReference>
<feature type="transmembrane region" description="Helical" evidence="10">
    <location>
        <begin position="316"/>
        <end position="340"/>
    </location>
</feature>
<dbReference type="PROSITE" id="PS50893">
    <property type="entry name" value="ABC_TRANSPORTER_2"/>
    <property type="match status" value="1"/>
</dbReference>
<dbReference type="GO" id="GO:0034040">
    <property type="term" value="F:ATPase-coupled lipid transmembrane transporter activity"/>
    <property type="evidence" value="ECO:0007669"/>
    <property type="project" value="TreeGrafter"/>
</dbReference>
<dbReference type="Gene3D" id="1.20.1560.10">
    <property type="entry name" value="ABC transporter type 1, transmembrane domain"/>
    <property type="match status" value="1"/>
</dbReference>
<dbReference type="Proteomes" id="UP000323521">
    <property type="component" value="Chromosome"/>
</dbReference>
<feature type="transmembrane region" description="Helical" evidence="10">
    <location>
        <begin position="217"/>
        <end position="236"/>
    </location>
</feature>
<dbReference type="GO" id="GO:0008234">
    <property type="term" value="F:cysteine-type peptidase activity"/>
    <property type="evidence" value="ECO:0007669"/>
    <property type="project" value="UniProtKB-KW"/>
</dbReference>
<sequence>MNFNIFDEQINTRRENDRHQFEGAFADLVSILGIDVPAGETLEKEKTAKSALEKILLSFGAKIPEVPESITELNAQFDYMLRPSGIMRRRVELVGSWWEDAVGALLGSTLAGDVIAIMPLNFSGYGYIDPKTCRLIKINKKTAKNISTDAFCFYRPLPAKKLNLLDLGKFMLMSISRADLIFVLTVSLFVSLLGMFLPFMNKQIFDSVIPSGTKGDVLPVAALLIGAAVGTALFNVTRDIMLSRFRDKISFSVQSASMMRLFSLPTTFFKDYSSGELSNRLMSIATLCKMISNVVLTTGLTALFSFVYIFQMGSYAPMLVGPGLLIIFVMLAFSIVTTLVQLKISHKRMKISAKLTGLVFALFSGVQKIKLAGAEKRAFAKWAALYKEEGKLTYSPPLVLRINSAVSVFITMCGAFILYYFAGISGISAADYIAFNLAYGAVSGAIIALASIAMIVANIKPLLEMVRPILETIPEYSENKKILTSLSGNIEVNNLTFRYTEEGPPILENVSFKIRPGEYIAVVGKTGCGKSTLMRLLLGFEKPETGAIYYDGHNLENLDLRSLRQCIGVDLQNGKLFSGDIFSNIIITAPWKTLDDAWEAARLAGMEEDIKAMPMGMHTMISEGSGGVSGGQRQRLLIARAIVSKPNILFFDEATSALDNITQKHVSDSLAALKCTRIVIAHRLSTIRNCDKIIVLDSGKIVEEGNYEALIAKQGAFYELAKRQMV</sequence>
<dbReference type="GO" id="GO:0005886">
    <property type="term" value="C:plasma membrane"/>
    <property type="evidence" value="ECO:0007669"/>
    <property type="project" value="UniProtKB-SubCell"/>
</dbReference>
<feature type="transmembrane region" description="Helical" evidence="10">
    <location>
        <begin position="178"/>
        <end position="197"/>
    </location>
</feature>
<keyword evidence="3" id="KW-1003">Cell membrane</keyword>
<keyword evidence="8 10" id="KW-1133">Transmembrane helix</keyword>
<dbReference type="PROSITE" id="PS50929">
    <property type="entry name" value="ABC_TM1F"/>
    <property type="match status" value="1"/>
</dbReference>
<organism evidence="13 14">
    <name type="scientific">Formimonas warabiya</name>
    <dbReference type="NCBI Taxonomy" id="1761012"/>
    <lineage>
        <taxon>Bacteria</taxon>
        <taxon>Bacillati</taxon>
        <taxon>Bacillota</taxon>
        <taxon>Clostridia</taxon>
        <taxon>Eubacteriales</taxon>
        <taxon>Peptococcaceae</taxon>
        <taxon>Candidatus Formimonas</taxon>
    </lineage>
</organism>
<dbReference type="InterPro" id="IPR003593">
    <property type="entry name" value="AAA+_ATPase"/>
</dbReference>
<evidence type="ECO:0000313" key="13">
    <source>
        <dbReference type="EMBL" id="ATW23938.1"/>
    </source>
</evidence>
<evidence type="ECO:0000256" key="10">
    <source>
        <dbReference type="SAM" id="Phobius"/>
    </source>
</evidence>
<gene>
    <name evidence="13" type="ORF">DCMF_03235</name>
</gene>
<evidence type="ECO:0000256" key="2">
    <source>
        <dbReference type="ARBA" id="ARBA00022448"/>
    </source>
</evidence>
<feature type="domain" description="ABC transmembrane type-1" evidence="12">
    <location>
        <begin position="181"/>
        <end position="458"/>
    </location>
</feature>
<keyword evidence="6" id="KW-0788">Thiol protease</keyword>
<protein>
    <submittedName>
        <fullName evidence="13">NHLP bacteriocin export ABC transporter permease/ATPase subunit</fullName>
    </submittedName>
</protein>
<dbReference type="PANTHER" id="PTHR24221:SF654">
    <property type="entry name" value="ATP-BINDING CASSETTE SUB-FAMILY B MEMBER 6"/>
    <property type="match status" value="1"/>
</dbReference>
<keyword evidence="2" id="KW-0813">Transport</keyword>
<dbReference type="PROSITE" id="PS00211">
    <property type="entry name" value="ABC_TRANSPORTER_1"/>
    <property type="match status" value="1"/>
</dbReference>
<dbReference type="RefSeq" id="WP_148133108.1">
    <property type="nucleotide sequence ID" value="NZ_CP017634.1"/>
</dbReference>
<dbReference type="Pfam" id="PF00664">
    <property type="entry name" value="ABC_membrane"/>
    <property type="match status" value="1"/>
</dbReference>
<dbReference type="InterPro" id="IPR039421">
    <property type="entry name" value="Type_1_exporter"/>
</dbReference>
<comment type="subcellular location">
    <subcellularLocation>
        <location evidence="1">Cell membrane</location>
        <topology evidence="1">Multi-pass membrane protein</topology>
    </subcellularLocation>
</comment>
<evidence type="ECO:0000256" key="5">
    <source>
        <dbReference type="ARBA" id="ARBA00022741"/>
    </source>
</evidence>
<dbReference type="KEGG" id="fwa:DCMF_03235"/>
<dbReference type="InterPro" id="IPR011527">
    <property type="entry name" value="ABC1_TM_dom"/>
</dbReference>
<evidence type="ECO:0000256" key="3">
    <source>
        <dbReference type="ARBA" id="ARBA00022475"/>
    </source>
</evidence>
<name>A0A3G1KNA5_FORW1</name>
<reference evidence="13 14" key="1">
    <citation type="submission" date="2016-10" db="EMBL/GenBank/DDBJ databases">
        <title>Complete Genome Sequence of Peptococcaceae strain DCMF.</title>
        <authorList>
            <person name="Edwards R.J."/>
            <person name="Holland S.I."/>
            <person name="Deshpande N.P."/>
            <person name="Wong Y.K."/>
            <person name="Ertan H."/>
            <person name="Manefield M."/>
            <person name="Russell T.L."/>
            <person name="Lee M.J."/>
        </authorList>
    </citation>
    <scope>NUCLEOTIDE SEQUENCE [LARGE SCALE GENOMIC DNA]</scope>
    <source>
        <strain evidence="13 14">DCMF</strain>
    </source>
</reference>
<feature type="domain" description="ABC transporter" evidence="11">
    <location>
        <begin position="490"/>
        <end position="723"/>
    </location>
</feature>
<evidence type="ECO:0000256" key="4">
    <source>
        <dbReference type="ARBA" id="ARBA00022692"/>
    </source>
</evidence>
<proteinExistence type="predicted"/>
<keyword evidence="6" id="KW-0645">Protease</keyword>
<evidence type="ECO:0000256" key="9">
    <source>
        <dbReference type="ARBA" id="ARBA00023136"/>
    </source>
</evidence>
<keyword evidence="14" id="KW-1185">Reference proteome</keyword>
<dbReference type="InterPro" id="IPR003439">
    <property type="entry name" value="ABC_transporter-like_ATP-bd"/>
</dbReference>
<evidence type="ECO:0000256" key="1">
    <source>
        <dbReference type="ARBA" id="ARBA00004651"/>
    </source>
</evidence>
<keyword evidence="4 10" id="KW-0812">Transmembrane</keyword>
<evidence type="ECO:0000256" key="8">
    <source>
        <dbReference type="ARBA" id="ARBA00022989"/>
    </source>
</evidence>
<feature type="transmembrane region" description="Helical" evidence="10">
    <location>
        <begin position="398"/>
        <end position="421"/>
    </location>
</feature>
<dbReference type="OrthoDB" id="9771903at2"/>
<dbReference type="Gene3D" id="3.40.50.300">
    <property type="entry name" value="P-loop containing nucleotide triphosphate hydrolases"/>
    <property type="match status" value="1"/>
</dbReference>
<accession>A0A3G1KNA5</accession>
<dbReference type="PANTHER" id="PTHR24221">
    <property type="entry name" value="ATP-BINDING CASSETTE SUB-FAMILY B"/>
    <property type="match status" value="1"/>
</dbReference>
<dbReference type="NCBIfam" id="TIGR03797">
    <property type="entry name" value="NHLM_micro_ABC2"/>
    <property type="match status" value="1"/>
</dbReference>
<dbReference type="InterPro" id="IPR022515">
    <property type="entry name" value="NHPM_micro_ABC2"/>
</dbReference>
<dbReference type="EMBL" id="CP017634">
    <property type="protein sequence ID" value="ATW23938.1"/>
    <property type="molecule type" value="Genomic_DNA"/>
</dbReference>
<dbReference type="SMART" id="SM00382">
    <property type="entry name" value="AAA"/>
    <property type="match status" value="1"/>
</dbReference>
<dbReference type="FunFam" id="3.40.50.300:FF:000299">
    <property type="entry name" value="ABC transporter ATP-binding protein/permease"/>
    <property type="match status" value="1"/>
</dbReference>
<dbReference type="Pfam" id="PF00005">
    <property type="entry name" value="ABC_tran"/>
    <property type="match status" value="1"/>
</dbReference>
<evidence type="ECO:0000259" key="12">
    <source>
        <dbReference type="PROSITE" id="PS50929"/>
    </source>
</evidence>